<dbReference type="Gene3D" id="2.10.70.100">
    <property type="match status" value="1"/>
</dbReference>
<dbReference type="AlphaFoldDB" id="A0A4R0PFJ3"/>
<dbReference type="PANTHER" id="PTHR44757">
    <property type="entry name" value="DIGUANYLATE CYCLASE DGCP"/>
    <property type="match status" value="1"/>
</dbReference>
<dbReference type="InterPro" id="IPR000014">
    <property type="entry name" value="PAS"/>
</dbReference>
<reference evidence="6 7" key="1">
    <citation type="journal article" date="2015" name="Antonie Van Leeuwenhoek">
        <title>Oricola cellulosilytica gen. nov., sp. nov., a cellulose-degrading bacterium of the family Phyllobacteriaceae isolated from surface seashore water, and emended descriptions of Mesorhizobium loti and Phyllobacterium myrsinacearum.</title>
        <authorList>
            <person name="Hameed A."/>
            <person name="Shahina M."/>
            <person name="Lai W.A."/>
            <person name="Lin S.Y."/>
            <person name="Young L.S."/>
            <person name="Liu Y.C."/>
            <person name="Hsu Y.H."/>
            <person name="Young C.C."/>
        </authorList>
    </citation>
    <scope>NUCLEOTIDE SEQUENCE [LARGE SCALE GENOMIC DNA]</scope>
    <source>
        <strain evidence="6 7">KCTC 52183</strain>
    </source>
</reference>
<dbReference type="Pfam" id="PF00990">
    <property type="entry name" value="GGDEF"/>
    <property type="match status" value="1"/>
</dbReference>
<dbReference type="Proteomes" id="UP000291301">
    <property type="component" value="Unassembled WGS sequence"/>
</dbReference>
<evidence type="ECO:0000313" key="7">
    <source>
        <dbReference type="Proteomes" id="UP000291301"/>
    </source>
</evidence>
<keyword evidence="1" id="KW-0175">Coiled coil</keyword>
<dbReference type="SUPFAM" id="SSF55073">
    <property type="entry name" value="Nucleotide cyclase"/>
    <property type="match status" value="1"/>
</dbReference>
<gene>
    <name evidence="6" type="ORF">E0D97_04105</name>
</gene>
<dbReference type="PROSITE" id="PS50112">
    <property type="entry name" value="PAS"/>
    <property type="match status" value="1"/>
</dbReference>
<dbReference type="InterPro" id="IPR000700">
    <property type="entry name" value="PAS-assoc_C"/>
</dbReference>
<accession>A0A4R0PFJ3</accession>
<name>A0A4R0PFJ3_9HYPH</name>
<feature type="coiled-coil region" evidence="1">
    <location>
        <begin position="124"/>
        <end position="151"/>
    </location>
</feature>
<evidence type="ECO:0000313" key="6">
    <source>
        <dbReference type="EMBL" id="TCD16607.1"/>
    </source>
</evidence>
<organism evidence="6 7">
    <name type="scientific">Oricola cellulosilytica</name>
    <dbReference type="NCBI Taxonomy" id="1429082"/>
    <lineage>
        <taxon>Bacteria</taxon>
        <taxon>Pseudomonadati</taxon>
        <taxon>Pseudomonadota</taxon>
        <taxon>Alphaproteobacteria</taxon>
        <taxon>Hyphomicrobiales</taxon>
        <taxon>Ahrensiaceae</taxon>
        <taxon>Oricola</taxon>
    </lineage>
</organism>
<dbReference type="InterPro" id="IPR029787">
    <property type="entry name" value="Nucleotide_cyclase"/>
</dbReference>
<dbReference type="InterPro" id="IPR043128">
    <property type="entry name" value="Rev_trsase/Diguanyl_cyclase"/>
</dbReference>
<dbReference type="InterPro" id="IPR035965">
    <property type="entry name" value="PAS-like_dom_sf"/>
</dbReference>
<dbReference type="Pfam" id="PF08447">
    <property type="entry name" value="PAS_3"/>
    <property type="match status" value="2"/>
</dbReference>
<dbReference type="SUPFAM" id="SSF55785">
    <property type="entry name" value="PYP-like sensor domain (PAS domain)"/>
    <property type="match status" value="2"/>
</dbReference>
<evidence type="ECO:0000259" key="2">
    <source>
        <dbReference type="PROSITE" id="PS50112"/>
    </source>
</evidence>
<dbReference type="NCBIfam" id="TIGR00229">
    <property type="entry name" value="sensory_box"/>
    <property type="match status" value="2"/>
</dbReference>
<dbReference type="CDD" id="cd01948">
    <property type="entry name" value="EAL"/>
    <property type="match status" value="1"/>
</dbReference>
<dbReference type="RefSeq" id="WP_131565618.1">
    <property type="nucleotide sequence ID" value="NZ_JAINFK010000001.1"/>
</dbReference>
<dbReference type="Gene3D" id="3.20.20.450">
    <property type="entry name" value="EAL domain"/>
    <property type="match status" value="1"/>
</dbReference>
<feature type="domain" description="GGDEF" evidence="5">
    <location>
        <begin position="295"/>
        <end position="428"/>
    </location>
</feature>
<comment type="caution">
    <text evidence="6">The sequence shown here is derived from an EMBL/GenBank/DDBJ whole genome shotgun (WGS) entry which is preliminary data.</text>
</comment>
<dbReference type="CDD" id="cd00130">
    <property type="entry name" value="PAS"/>
    <property type="match status" value="2"/>
</dbReference>
<dbReference type="Gene3D" id="3.30.70.270">
    <property type="match status" value="1"/>
</dbReference>
<dbReference type="InterPro" id="IPR013655">
    <property type="entry name" value="PAS_fold_3"/>
</dbReference>
<dbReference type="OrthoDB" id="9814202at2"/>
<dbReference type="CDD" id="cd01949">
    <property type="entry name" value="GGDEF"/>
    <property type="match status" value="1"/>
</dbReference>
<sequence length="704" mass="78613">MSTDRATRAVADRRWETALDMARLGVWDWNLVAGDCFYSASWKRMLGYEPEELPDDPDLWLSLIHPDDRDHAVESGERHIKGETDAIDTEFRLRHKSGDWRWIIDRGGIIERDAAGTPTRMIGVQTDITNLKNAERELGNLNERFQLALDISGIGIWHFEVASGKVFWDARMREIFGLGPGPEEVPPTTWREHLHQDDAAEIERRTEMQVGVEGTLHLRYRIVRPDGTIRHIESLAQYVVGDGGRLVGAIRDVTEEEARQRDLAYAARHDPLTGVLNRAAFDEEIGPRIAKAAETPFALFYIDLDHFKGLNDFAGHAAGDAALKSVTRNLQAALPPTAIICRLGGDEFAAVAEVRSTKAAERIAAELLEAVRESETGSSNWRHGLAASIGVRYVEDAGVLATDLLAQADDACYAAKSAGRNGYALAQDIDDRIRNLTAVRLVSDIADAMEENRIKLFGQQIRSIESPWTPQRRIEVLARLVDECGNVVSPAHFIPAAERFGMAATLDRWIFRQALTQFEDYLRDDQGMMLGFNLSAQTLSAPDLWKFVQTTMEETGARAENIVFEITETAAVTNFRVAERFVRTVRRAGCRVALDDFGAGLSSFAYLRRFAVDSVKIDGAFVRNVARNRFDRAIVSSVGCIARDLGFDVIAEKIEDPAALPVLGDLNVSFVQGFLLHQPEPLEDIARREWAKISPPSRRKVQQR</sequence>
<dbReference type="SUPFAM" id="SSF141868">
    <property type="entry name" value="EAL domain-like"/>
    <property type="match status" value="1"/>
</dbReference>
<dbReference type="InterPro" id="IPR001610">
    <property type="entry name" value="PAC"/>
</dbReference>
<dbReference type="InterPro" id="IPR035919">
    <property type="entry name" value="EAL_sf"/>
</dbReference>
<proteinExistence type="predicted"/>
<dbReference type="InterPro" id="IPR000160">
    <property type="entry name" value="GGDEF_dom"/>
</dbReference>
<dbReference type="InterPro" id="IPR001633">
    <property type="entry name" value="EAL_dom"/>
</dbReference>
<dbReference type="PROSITE" id="PS50113">
    <property type="entry name" value="PAC"/>
    <property type="match status" value="1"/>
</dbReference>
<dbReference type="PROSITE" id="PS50883">
    <property type="entry name" value="EAL"/>
    <property type="match status" value="1"/>
</dbReference>
<dbReference type="SMART" id="SM00267">
    <property type="entry name" value="GGDEF"/>
    <property type="match status" value="1"/>
</dbReference>
<feature type="domain" description="PAS" evidence="2">
    <location>
        <begin position="37"/>
        <end position="83"/>
    </location>
</feature>
<dbReference type="SMART" id="SM00091">
    <property type="entry name" value="PAS"/>
    <property type="match status" value="2"/>
</dbReference>
<dbReference type="NCBIfam" id="TIGR00254">
    <property type="entry name" value="GGDEF"/>
    <property type="match status" value="1"/>
</dbReference>
<evidence type="ECO:0000259" key="5">
    <source>
        <dbReference type="PROSITE" id="PS50887"/>
    </source>
</evidence>
<dbReference type="PANTHER" id="PTHR44757:SF4">
    <property type="entry name" value="DIGUANYLATE CYCLASE DGCE-RELATED"/>
    <property type="match status" value="1"/>
</dbReference>
<dbReference type="PROSITE" id="PS50887">
    <property type="entry name" value="GGDEF"/>
    <property type="match status" value="1"/>
</dbReference>
<keyword evidence="7" id="KW-1185">Reference proteome</keyword>
<evidence type="ECO:0000256" key="1">
    <source>
        <dbReference type="SAM" id="Coils"/>
    </source>
</evidence>
<dbReference type="Gene3D" id="3.30.450.20">
    <property type="entry name" value="PAS domain"/>
    <property type="match status" value="2"/>
</dbReference>
<feature type="domain" description="EAL" evidence="4">
    <location>
        <begin position="438"/>
        <end position="693"/>
    </location>
</feature>
<dbReference type="SMART" id="SM00052">
    <property type="entry name" value="EAL"/>
    <property type="match status" value="1"/>
</dbReference>
<feature type="domain" description="PAC" evidence="3">
    <location>
        <begin position="87"/>
        <end position="140"/>
    </location>
</feature>
<dbReference type="InterPro" id="IPR052155">
    <property type="entry name" value="Biofilm_reg_signaling"/>
</dbReference>
<dbReference type="SMART" id="SM00086">
    <property type="entry name" value="PAC"/>
    <property type="match status" value="2"/>
</dbReference>
<dbReference type="EMBL" id="SJST01000001">
    <property type="protein sequence ID" value="TCD16607.1"/>
    <property type="molecule type" value="Genomic_DNA"/>
</dbReference>
<evidence type="ECO:0000259" key="4">
    <source>
        <dbReference type="PROSITE" id="PS50883"/>
    </source>
</evidence>
<evidence type="ECO:0000259" key="3">
    <source>
        <dbReference type="PROSITE" id="PS50113"/>
    </source>
</evidence>
<dbReference type="Pfam" id="PF00563">
    <property type="entry name" value="EAL"/>
    <property type="match status" value="1"/>
</dbReference>
<protein>
    <submittedName>
        <fullName evidence="6">EAL domain-containing protein</fullName>
    </submittedName>
</protein>